<dbReference type="Proteomes" id="UP000325579">
    <property type="component" value="Unassembled WGS sequence"/>
</dbReference>
<evidence type="ECO:0000313" key="5">
    <source>
        <dbReference type="Proteomes" id="UP000325579"/>
    </source>
</evidence>
<evidence type="ECO:0000259" key="3">
    <source>
        <dbReference type="Pfam" id="PF06985"/>
    </source>
</evidence>
<evidence type="ECO:0000313" key="4">
    <source>
        <dbReference type="EMBL" id="KAE8408285.1"/>
    </source>
</evidence>
<gene>
    <name evidence="4" type="ORF">BDV37DRAFT_279226</name>
</gene>
<reference evidence="4 5" key="1">
    <citation type="submission" date="2019-04" db="EMBL/GenBank/DDBJ databases">
        <authorList>
            <consortium name="DOE Joint Genome Institute"/>
            <person name="Mondo S."/>
            <person name="Kjaerbolling I."/>
            <person name="Vesth T."/>
            <person name="Frisvad J.C."/>
            <person name="Nybo J.L."/>
            <person name="Theobald S."/>
            <person name="Kildgaard S."/>
            <person name="Isbrandt T."/>
            <person name="Kuo A."/>
            <person name="Sato A."/>
            <person name="Lyhne E.K."/>
            <person name="Kogle M.E."/>
            <person name="Wiebenga A."/>
            <person name="Kun R.S."/>
            <person name="Lubbers R.J."/>
            <person name="Makela M.R."/>
            <person name="Barry K."/>
            <person name="Chovatia M."/>
            <person name="Clum A."/>
            <person name="Daum C."/>
            <person name="Haridas S."/>
            <person name="He G."/>
            <person name="LaButti K."/>
            <person name="Lipzen A."/>
            <person name="Riley R."/>
            <person name="Salamov A."/>
            <person name="Simmons B.A."/>
            <person name="Magnuson J.K."/>
            <person name="Henrissat B."/>
            <person name="Mortensen U.H."/>
            <person name="Larsen T.O."/>
            <person name="Devries R.P."/>
            <person name="Grigoriev I.V."/>
            <person name="Machida M."/>
            <person name="Baker S.E."/>
            <person name="Andersen M.R."/>
            <person name="Cantor M.N."/>
            <person name="Hua S.X."/>
        </authorList>
    </citation>
    <scope>NUCLEOTIDE SEQUENCE [LARGE SCALE GENOMIC DNA]</scope>
    <source>
        <strain evidence="4 5">CBS 119388</strain>
    </source>
</reference>
<evidence type="ECO:0008006" key="6">
    <source>
        <dbReference type="Google" id="ProtNLM"/>
    </source>
</evidence>
<sequence length="1607" mass="180662">MRLLNAKNFTLIDFPSHRIPPYVILSHTWGAEEISLSDMQGPTARLKKGWDKVKSTCAQAIKDGFEYAWIDTCCIDKSSSAELSEALNSMFLWYTNAALCYAYLSDVPRSCDPYQEGSEFERSRWFTRGWTLQELLASREIFFFSREWVMIGEKSTMTATLSRITNIDEEVIVDPSQLGSVSIAKRMSWAAHRKTTRPEDVAYCLMGIFSVNMPLHYGEGGEQAFKRLQEEMIRDYDDSLIFAWYDSEAKLNTRHDSLAKSPAQFALWSETVAYHASPEDVPFGWANDYAQVSDSGYASMSNKAFKSGIATETHQDNIEGVGQVAEGNTDEYSSTNAYVTEEGSLDDDDAAMDDADSAYSLGPYIHPSKKEAYILSLAEDLLNRAITERLDEETLNKVFAVLPNLLKTFASMSGSSESMQIYRDVMVFIRRHRREISDMVRQRYLDENKGRPSVLGDKMAKMDLNDIMSKWGPHTDTEGDPNAPPELPPDIAFQDDDDDEIFDEGEQDTDILPELSTYKEFVSNLPSYAWLLRNIRKEIYLSNIGETHTNIRRAILDCLPKAQHVSRKQAPPRHTLILIADWNPNTFLEEQGYLESPMKAIERAITITGSRTDAQAATTIQYLSQTWPSTGIHLLRIVKHIVVNAAGERYSYNLPDGTKLIACLQGSEVRLEVTGISECIAEIGEQLAWLGAALRSSPYETGVAVCNAFASEFGMEELEDSTSPSFSRFFFHISFNLEFVDEAEISSSGQCWHQLFGNPVIVSGYPVLRRPMSNLGIEISLDTMARLVKTQHINTFNRKFYIKGFCVMLVPTHSYDDIIVWHLLHKRNGERISYNETISGHADISLSALEKSRHILGWCPKVRYLAGAADATYSIDRSWLRGPQAECKLKDAQVSQGKLIQSDHKAAFGNKDKSPHVSRGTYKAKLFSISRKYVVLWDVQDKRGWLVNATSALLHLLRASIEYNKADELSSCFLFESTDFKEAEVPYTASAAIEVLMNTANLNMVLYDEGDLDENVQFRVRDRIEALYQTLEKIIDYQEMIAGRNGEGLILKSRKDLEGWDFKDIATNEDPIYPRLAKLKTMGKGWVDFTRAIQAVTLFGRGFRNIIEPVRNSGMCSHWKALPPNKYYLAASMADLSRIIDRFGNPRANPPRLTESIAWNPSIITFKEMRECRADSPCQYELSQTMLPSKLSQRPLRRVPFPLRDIGAVVFGYNKDARWIWNDIGHPKKGDLPESDEESDDDDFPNDSGIGSSSGISSTIPTYEAHGDLRNGSICSALAHENYKIAIICALPKELMAIRALFDNLQCDLPQHENDTNSYALGRMGYHNVVAACLPYEEYGTNAASKVASDMEKSFPNVKWYFVVGIGGGVPSTKDDIRLGDVVVSTGVIQHDMGKTIQGGSGFNHTGIIQRPARSLMTAVSMIRSDPRLPHNPLGGYVADIVKLQSDYGNPGEEHDHLFQFDSKHEAGQATCKSCTGPRAVRKSRPPGPHIHYGLIASGNQVIKDAKTRDRLRDDMNILCFEMEGAGVMTTSNCLVIRGICDYADSHKNDGWHKYAAATAAAYTKFFLSHLQSFDMLSRGVVYVQKRAGSLFDEEENEAKRLRYDWE</sequence>
<dbReference type="OrthoDB" id="1658288at2759"/>
<dbReference type="GeneID" id="43670975"/>
<feature type="region of interest" description="Disordered" evidence="1">
    <location>
        <begin position="1228"/>
        <end position="1258"/>
    </location>
</feature>
<dbReference type="InterPro" id="IPR010730">
    <property type="entry name" value="HET"/>
</dbReference>
<dbReference type="EMBL" id="ML736744">
    <property type="protein sequence ID" value="KAE8408285.1"/>
    <property type="molecule type" value="Genomic_DNA"/>
</dbReference>
<dbReference type="PANTHER" id="PTHR10622:SF10">
    <property type="entry name" value="HET DOMAIN-CONTAINING PROTEIN"/>
    <property type="match status" value="1"/>
</dbReference>
<dbReference type="GO" id="GO:0009116">
    <property type="term" value="P:nucleoside metabolic process"/>
    <property type="evidence" value="ECO:0007669"/>
    <property type="project" value="InterPro"/>
</dbReference>
<dbReference type="InterPro" id="IPR035994">
    <property type="entry name" value="Nucleoside_phosphorylase_sf"/>
</dbReference>
<feature type="domain" description="Heterokaryon incompatibility" evidence="3">
    <location>
        <begin position="22"/>
        <end position="106"/>
    </location>
</feature>
<dbReference type="Pfam" id="PF01048">
    <property type="entry name" value="PNP_UDP_1"/>
    <property type="match status" value="1"/>
</dbReference>
<dbReference type="Gene3D" id="3.40.50.1580">
    <property type="entry name" value="Nucleoside phosphorylase domain"/>
    <property type="match status" value="1"/>
</dbReference>
<dbReference type="SUPFAM" id="SSF53167">
    <property type="entry name" value="Purine and uridine phosphorylases"/>
    <property type="match status" value="1"/>
</dbReference>
<name>A0A5N7DPQ4_9EURO</name>
<proteinExistence type="predicted"/>
<dbReference type="RefSeq" id="XP_031945604.1">
    <property type="nucleotide sequence ID" value="XM_032086284.1"/>
</dbReference>
<organism evidence="4 5">
    <name type="scientific">Aspergillus pseudonomiae</name>
    <dbReference type="NCBI Taxonomy" id="1506151"/>
    <lineage>
        <taxon>Eukaryota</taxon>
        <taxon>Fungi</taxon>
        <taxon>Dikarya</taxon>
        <taxon>Ascomycota</taxon>
        <taxon>Pezizomycotina</taxon>
        <taxon>Eurotiomycetes</taxon>
        <taxon>Eurotiomycetidae</taxon>
        <taxon>Eurotiales</taxon>
        <taxon>Aspergillaceae</taxon>
        <taxon>Aspergillus</taxon>
        <taxon>Aspergillus subgen. Circumdati</taxon>
    </lineage>
</organism>
<feature type="region of interest" description="Disordered" evidence="1">
    <location>
        <begin position="469"/>
        <end position="488"/>
    </location>
</feature>
<feature type="compositionally biased region" description="Acidic residues" evidence="1">
    <location>
        <begin position="1233"/>
        <end position="1245"/>
    </location>
</feature>
<feature type="compositionally biased region" description="Low complexity" evidence="1">
    <location>
        <begin position="1248"/>
        <end position="1258"/>
    </location>
</feature>
<keyword evidence="5" id="KW-1185">Reference proteome</keyword>
<dbReference type="GO" id="GO:0003824">
    <property type="term" value="F:catalytic activity"/>
    <property type="evidence" value="ECO:0007669"/>
    <property type="project" value="InterPro"/>
</dbReference>
<dbReference type="Pfam" id="PF06985">
    <property type="entry name" value="HET"/>
    <property type="match status" value="1"/>
</dbReference>
<evidence type="ECO:0000259" key="2">
    <source>
        <dbReference type="Pfam" id="PF01048"/>
    </source>
</evidence>
<evidence type="ECO:0000256" key="1">
    <source>
        <dbReference type="SAM" id="MobiDB-lite"/>
    </source>
</evidence>
<accession>A0A5N7DPQ4</accession>
<dbReference type="InterPro" id="IPR000845">
    <property type="entry name" value="Nucleoside_phosphorylase_d"/>
</dbReference>
<protein>
    <recommendedName>
        <fullName evidence="6">Nucleoside phosphorylase domain-containing protein</fullName>
    </recommendedName>
</protein>
<feature type="domain" description="Nucleoside phosphorylase" evidence="2">
    <location>
        <begin position="1284"/>
        <end position="1559"/>
    </location>
</feature>
<dbReference type="PANTHER" id="PTHR10622">
    <property type="entry name" value="HET DOMAIN-CONTAINING PROTEIN"/>
    <property type="match status" value="1"/>
</dbReference>
<dbReference type="CDD" id="cd09008">
    <property type="entry name" value="MTAN"/>
    <property type="match status" value="1"/>
</dbReference>